<evidence type="ECO:0000256" key="4">
    <source>
        <dbReference type="ARBA" id="ARBA00022490"/>
    </source>
</evidence>
<dbReference type="AlphaFoldDB" id="A0A2A2SJR7"/>
<keyword evidence="4 11" id="KW-0963">Cytoplasm</keyword>
<evidence type="ECO:0000313" key="15">
    <source>
        <dbReference type="Proteomes" id="UP000218151"/>
    </source>
</evidence>
<comment type="subcellular location">
    <subcellularLocation>
        <location evidence="1 11">Cytoplasm</location>
    </subcellularLocation>
</comment>
<evidence type="ECO:0000259" key="13">
    <source>
        <dbReference type="Pfam" id="PF05746"/>
    </source>
</evidence>
<comment type="catalytic activity">
    <reaction evidence="10 11">
        <text>tRNA(Gly) + glycine + ATP = glycyl-tRNA(Gly) + AMP + diphosphate</text>
        <dbReference type="Rhea" id="RHEA:16013"/>
        <dbReference type="Rhea" id="RHEA-COMP:9664"/>
        <dbReference type="Rhea" id="RHEA-COMP:9683"/>
        <dbReference type="ChEBI" id="CHEBI:30616"/>
        <dbReference type="ChEBI" id="CHEBI:33019"/>
        <dbReference type="ChEBI" id="CHEBI:57305"/>
        <dbReference type="ChEBI" id="CHEBI:78442"/>
        <dbReference type="ChEBI" id="CHEBI:78522"/>
        <dbReference type="ChEBI" id="CHEBI:456215"/>
        <dbReference type="EC" id="6.1.1.14"/>
    </reaction>
</comment>
<evidence type="ECO:0000256" key="3">
    <source>
        <dbReference type="ARBA" id="ARBA00011209"/>
    </source>
</evidence>
<gene>
    <name evidence="11" type="primary">glyS</name>
    <name evidence="14" type="ORF">CKY28_01505</name>
</gene>
<feature type="compositionally biased region" description="Polar residues" evidence="12">
    <location>
        <begin position="414"/>
        <end position="426"/>
    </location>
</feature>
<comment type="caution">
    <text evidence="14">The sequence shown here is derived from an EMBL/GenBank/DDBJ whole genome shotgun (WGS) entry which is preliminary data.</text>
</comment>
<dbReference type="GO" id="GO:0005829">
    <property type="term" value="C:cytosol"/>
    <property type="evidence" value="ECO:0007669"/>
    <property type="project" value="TreeGrafter"/>
</dbReference>
<evidence type="ECO:0000256" key="10">
    <source>
        <dbReference type="ARBA" id="ARBA00047937"/>
    </source>
</evidence>
<keyword evidence="8 11" id="KW-0648">Protein biosynthesis</keyword>
<dbReference type="InterPro" id="IPR015944">
    <property type="entry name" value="Gly-tRNA-synth_bsu"/>
</dbReference>
<proteinExistence type="inferred from homology"/>
<dbReference type="NCBIfam" id="TIGR00211">
    <property type="entry name" value="glyS"/>
    <property type="match status" value="2"/>
</dbReference>
<name>A0A2A2SJR7_9SPHN</name>
<dbReference type="Proteomes" id="UP000218151">
    <property type="component" value="Unassembled WGS sequence"/>
</dbReference>
<keyword evidence="7 11" id="KW-0067">ATP-binding</keyword>
<organism evidence="14 15">
    <name type="scientific">Sphingomonas lenta</name>
    <dbReference type="NCBI Taxonomy" id="1141887"/>
    <lineage>
        <taxon>Bacteria</taxon>
        <taxon>Pseudomonadati</taxon>
        <taxon>Pseudomonadota</taxon>
        <taxon>Alphaproteobacteria</taxon>
        <taxon>Sphingomonadales</taxon>
        <taxon>Sphingomonadaceae</taxon>
        <taxon>Sphingomonas</taxon>
    </lineage>
</organism>
<sequence length="801" mass="86185">MPDFLLELRSEEIPARMQAKARDDLQRLFAAELAAAGLQAGSVTTYATPRRLALIARDLPPETAAVSEEIKGPRSSAPPQALDGFLRKTGLTREQLVERDGVLFAVIDKPGRPTAHVLAAAIPTIVRAFPWPKSMRWGAASLATDSPRWVRPLQSVVAIFGEEIVPVEVAGVRSSATTLGHRFHHPGPITLGGAHDYVEKLRACHVIVDPDERAAIIRTRAAELARDAGLELIEDEGLVAENAGLTEWPVPLIGRFDEAFLEVPPEVIQLTARVNQKYFVCRVPPRNGEGDQPRAGGGAVATGATLANAFICTANIAATDGGAKIVEGNRKVLAARLSDARFFYEQDLKVPLEEQAKKLDKIVFHEKLGTVADKVDRVAKLARWLVEEGIVTGSNPVPATNVRSLPGEGRGPVTVTSQSEAPTPQAVSELDPGLRRGRAESSREELAALAERAARLCKADLVTGMVGEFPELQGLIGGYYAAAQGEHPAAAEAIRDHYKPVGQGDEVPTAPVTVAVSLADKLDTISTFFFIGESPSGSRDPFALRRSALAVLALIQQHQLRFKLIKALTLAWAFRIVQITENMNEASDRVKDELKGVVDEVSLEKIATVQGIVPVVLASFTNSQSTAHATLATFFADRLKVQQREAGVRHDLIDAVFALGGEDDLVRLLARVRALQAFVGTEDGANLLAGYKRAANILKKEGWTAAEGAGEKSLSYTPEPEEAALRHALDSAEPRAAAAVEAEEFEGAMAALATLRAPIDAFFDKVTVNDPDPAKREARLNLLARVRDAVHRVADFSRIEG</sequence>
<dbReference type="EC" id="6.1.1.14" evidence="11"/>
<dbReference type="InterPro" id="IPR006194">
    <property type="entry name" value="Gly-tRNA-synth_heterodimer"/>
</dbReference>
<keyword evidence="15" id="KW-1185">Reference proteome</keyword>
<evidence type="ECO:0000256" key="11">
    <source>
        <dbReference type="HAMAP-Rule" id="MF_00255"/>
    </source>
</evidence>
<dbReference type="OrthoDB" id="9775440at2"/>
<dbReference type="GO" id="GO:0005524">
    <property type="term" value="F:ATP binding"/>
    <property type="evidence" value="ECO:0007669"/>
    <property type="project" value="UniProtKB-UniRule"/>
</dbReference>
<feature type="region of interest" description="Disordered" evidence="12">
    <location>
        <begin position="397"/>
        <end position="430"/>
    </location>
</feature>
<keyword evidence="9 11" id="KW-0030">Aminoacyl-tRNA synthetase</keyword>
<dbReference type="PANTHER" id="PTHR30075">
    <property type="entry name" value="GLYCYL-TRNA SYNTHETASE"/>
    <property type="match status" value="1"/>
</dbReference>
<keyword evidence="5 11" id="KW-0436">Ligase</keyword>
<dbReference type="InterPro" id="IPR008909">
    <property type="entry name" value="DALR_anticod-bd"/>
</dbReference>
<dbReference type="EMBL" id="NSLI01000001">
    <property type="protein sequence ID" value="PAX09458.1"/>
    <property type="molecule type" value="Genomic_DNA"/>
</dbReference>
<dbReference type="PANTHER" id="PTHR30075:SF2">
    <property type="entry name" value="GLYCINE--TRNA LIGASE, CHLOROPLASTIC_MITOCHONDRIAL 2"/>
    <property type="match status" value="1"/>
</dbReference>
<evidence type="ECO:0000256" key="5">
    <source>
        <dbReference type="ARBA" id="ARBA00022598"/>
    </source>
</evidence>
<dbReference type="GO" id="GO:0004814">
    <property type="term" value="F:arginine-tRNA ligase activity"/>
    <property type="evidence" value="ECO:0007669"/>
    <property type="project" value="InterPro"/>
</dbReference>
<evidence type="ECO:0000256" key="8">
    <source>
        <dbReference type="ARBA" id="ARBA00022917"/>
    </source>
</evidence>
<dbReference type="Pfam" id="PF02092">
    <property type="entry name" value="tRNA_synt_2f"/>
    <property type="match status" value="1"/>
</dbReference>
<comment type="subunit">
    <text evidence="3 11">Tetramer of two alpha and two beta subunits.</text>
</comment>
<evidence type="ECO:0000256" key="1">
    <source>
        <dbReference type="ARBA" id="ARBA00004496"/>
    </source>
</evidence>
<evidence type="ECO:0000256" key="12">
    <source>
        <dbReference type="SAM" id="MobiDB-lite"/>
    </source>
</evidence>
<dbReference type="SUPFAM" id="SSF109604">
    <property type="entry name" value="HD-domain/PDEase-like"/>
    <property type="match status" value="1"/>
</dbReference>
<comment type="similarity">
    <text evidence="2 11">Belongs to the class-II aminoacyl-tRNA synthetase family.</text>
</comment>
<dbReference type="RefSeq" id="WP_095996565.1">
    <property type="nucleotide sequence ID" value="NZ_NSLI01000001.1"/>
</dbReference>
<dbReference type="Pfam" id="PF05746">
    <property type="entry name" value="DALR_1"/>
    <property type="match status" value="1"/>
</dbReference>
<dbReference type="GO" id="GO:0004820">
    <property type="term" value="F:glycine-tRNA ligase activity"/>
    <property type="evidence" value="ECO:0007669"/>
    <property type="project" value="UniProtKB-UniRule"/>
</dbReference>
<protein>
    <recommendedName>
        <fullName evidence="11">Glycine--tRNA ligase beta subunit</fullName>
        <ecNumber evidence="11">6.1.1.14</ecNumber>
    </recommendedName>
    <alternativeName>
        <fullName evidence="11">Glycyl-tRNA synthetase beta subunit</fullName>
        <shortName evidence="11">GlyRS</shortName>
    </alternativeName>
</protein>
<feature type="domain" description="DALR anticodon binding" evidence="13">
    <location>
        <begin position="689"/>
        <end position="790"/>
    </location>
</feature>
<accession>A0A2A2SJR7</accession>
<evidence type="ECO:0000256" key="7">
    <source>
        <dbReference type="ARBA" id="ARBA00022840"/>
    </source>
</evidence>
<evidence type="ECO:0000313" key="14">
    <source>
        <dbReference type="EMBL" id="PAX09458.1"/>
    </source>
</evidence>
<dbReference type="GO" id="GO:0006426">
    <property type="term" value="P:glycyl-tRNA aminoacylation"/>
    <property type="evidence" value="ECO:0007669"/>
    <property type="project" value="UniProtKB-UniRule"/>
</dbReference>
<dbReference type="PROSITE" id="PS50861">
    <property type="entry name" value="AA_TRNA_LIGASE_II_GLYAB"/>
    <property type="match status" value="1"/>
</dbReference>
<evidence type="ECO:0000256" key="6">
    <source>
        <dbReference type="ARBA" id="ARBA00022741"/>
    </source>
</evidence>
<keyword evidence="6 11" id="KW-0547">Nucleotide-binding</keyword>
<dbReference type="GO" id="GO:0006420">
    <property type="term" value="P:arginyl-tRNA aminoacylation"/>
    <property type="evidence" value="ECO:0007669"/>
    <property type="project" value="InterPro"/>
</dbReference>
<evidence type="ECO:0000256" key="9">
    <source>
        <dbReference type="ARBA" id="ARBA00023146"/>
    </source>
</evidence>
<dbReference type="HAMAP" id="MF_00255">
    <property type="entry name" value="Gly_tRNA_synth_beta"/>
    <property type="match status" value="1"/>
</dbReference>
<dbReference type="PRINTS" id="PR01045">
    <property type="entry name" value="TRNASYNTHGB"/>
</dbReference>
<reference evidence="15" key="1">
    <citation type="submission" date="2017-09" db="EMBL/GenBank/DDBJ databases">
        <authorList>
            <person name="Feng G."/>
            <person name="Zhu H."/>
        </authorList>
    </citation>
    <scope>NUCLEOTIDE SEQUENCE [LARGE SCALE GENOMIC DNA]</scope>
    <source>
        <strain evidence="15">1PNM-20</strain>
    </source>
</reference>
<evidence type="ECO:0000256" key="2">
    <source>
        <dbReference type="ARBA" id="ARBA00008226"/>
    </source>
</evidence>